<comment type="caution">
    <text evidence="1">The sequence shown here is derived from an EMBL/GenBank/DDBJ whole genome shotgun (WGS) entry which is preliminary data.</text>
</comment>
<organism evidence="1 2">
    <name type="scientific">Halodesulfovibrio aestuarii</name>
    <dbReference type="NCBI Taxonomy" id="126333"/>
    <lineage>
        <taxon>Bacteria</taxon>
        <taxon>Pseudomonadati</taxon>
        <taxon>Thermodesulfobacteriota</taxon>
        <taxon>Desulfovibrionia</taxon>
        <taxon>Desulfovibrionales</taxon>
        <taxon>Desulfovibrionaceae</taxon>
        <taxon>Halodesulfovibrio</taxon>
    </lineage>
</organism>
<dbReference type="EMBL" id="FQZR01000003">
    <property type="protein sequence ID" value="SHJ01421.1"/>
    <property type="molecule type" value="Genomic_DNA"/>
</dbReference>
<accession>A0A8G2C901</accession>
<gene>
    <name evidence="1" type="ORF">SAMN05660830_01361</name>
</gene>
<name>A0A8G2C901_9BACT</name>
<proteinExistence type="predicted"/>
<dbReference type="InterPro" id="IPR002514">
    <property type="entry name" value="Transposase_8"/>
</dbReference>
<dbReference type="GO" id="GO:0004803">
    <property type="term" value="F:transposase activity"/>
    <property type="evidence" value="ECO:0007669"/>
    <property type="project" value="InterPro"/>
</dbReference>
<dbReference type="Proteomes" id="UP000184001">
    <property type="component" value="Unassembled WGS sequence"/>
</dbReference>
<dbReference type="PANTHER" id="PTHR33609:SF1">
    <property type="entry name" value="TRANSPOSASE"/>
    <property type="match status" value="1"/>
</dbReference>
<protein>
    <submittedName>
        <fullName evidence="1">Transposase</fullName>
    </submittedName>
</protein>
<dbReference type="GO" id="GO:0003677">
    <property type="term" value="F:DNA binding"/>
    <property type="evidence" value="ECO:0007669"/>
    <property type="project" value="InterPro"/>
</dbReference>
<evidence type="ECO:0000313" key="1">
    <source>
        <dbReference type="EMBL" id="SHJ01421.1"/>
    </source>
</evidence>
<sequence length="110" mass="12829">MYYKWKSKHGGMEASDIRRLRDLEAENALLKRMVAYLSLENETLKDVTSSFNHSRKTILCSIHDFTRHSSHCKSPIVSSIQTTSESDYLADIIFNYMNILFQNISDFLIF</sequence>
<dbReference type="Pfam" id="PF01527">
    <property type="entry name" value="HTH_Tnp_1"/>
    <property type="match status" value="1"/>
</dbReference>
<evidence type="ECO:0000313" key="2">
    <source>
        <dbReference type="Proteomes" id="UP000184001"/>
    </source>
</evidence>
<dbReference type="AlphaFoldDB" id="A0A8G2C901"/>
<reference evidence="1 2" key="1">
    <citation type="submission" date="2016-11" db="EMBL/GenBank/DDBJ databases">
        <authorList>
            <person name="Varghese N."/>
            <person name="Submissions S."/>
        </authorList>
    </citation>
    <scope>NUCLEOTIDE SEQUENCE [LARGE SCALE GENOMIC DNA]</scope>
    <source>
        <strain evidence="1 2">DSM 17919</strain>
    </source>
</reference>
<dbReference type="PANTHER" id="PTHR33609">
    <property type="entry name" value="LOW CALCIUM RESPONSE LOCUS PROTEIN S"/>
    <property type="match status" value="1"/>
</dbReference>
<dbReference type="InterPro" id="IPR052546">
    <property type="entry name" value="Transposase_8_domain"/>
</dbReference>
<dbReference type="GO" id="GO:0006313">
    <property type="term" value="P:DNA transposition"/>
    <property type="evidence" value="ECO:0007669"/>
    <property type="project" value="InterPro"/>
</dbReference>